<keyword evidence="2" id="KW-1185">Reference proteome</keyword>
<dbReference type="EMBL" id="QBKP01000002">
    <property type="protein sequence ID" value="PTX52385.1"/>
    <property type="molecule type" value="Genomic_DNA"/>
</dbReference>
<reference evidence="1 2" key="1">
    <citation type="submission" date="2018-04" db="EMBL/GenBank/DDBJ databases">
        <title>Genomic Encyclopedia of Archaeal and Bacterial Type Strains, Phase II (KMG-II): from individual species to whole genera.</title>
        <authorList>
            <person name="Goeker M."/>
        </authorList>
    </citation>
    <scope>NUCLEOTIDE SEQUENCE [LARGE SCALE GENOMIC DNA]</scope>
    <source>
        <strain evidence="1 2">DSM 21823</strain>
    </source>
</reference>
<comment type="caution">
    <text evidence="1">The sequence shown here is derived from an EMBL/GenBank/DDBJ whole genome shotgun (WGS) entry which is preliminary data.</text>
</comment>
<sequence length="194" mass="21181">MAEQDNKGTELRLPFSGFYETVHEHQFDLAAEAAGVDSDAVDWPAVRLGYAQAYMREVSRLIGVGMTFSRVSSPDFYNFGTDDILVRVAPDRVRALHAGVMSDPAQAAAFRDRVRAELSPRAGFAPYFSADLEDWGPVGTWEPAQISLLLDHAFARSGAEETGIAESLFDRTLELVAGARRADASADRSEEPSP</sequence>
<evidence type="ECO:0000313" key="1">
    <source>
        <dbReference type="EMBL" id="PTX52385.1"/>
    </source>
</evidence>
<name>A0A2T6B8J0_9RHOB</name>
<gene>
    <name evidence="1" type="ORF">C8N34_102164</name>
</gene>
<dbReference type="AlphaFoldDB" id="A0A2T6B8J0"/>
<dbReference type="Proteomes" id="UP000244224">
    <property type="component" value="Unassembled WGS sequence"/>
</dbReference>
<protein>
    <submittedName>
        <fullName evidence="1">Uncharacterized protein</fullName>
    </submittedName>
</protein>
<organism evidence="1 2">
    <name type="scientific">Gemmobacter caeni</name>
    <dbReference type="NCBI Taxonomy" id="589035"/>
    <lineage>
        <taxon>Bacteria</taxon>
        <taxon>Pseudomonadati</taxon>
        <taxon>Pseudomonadota</taxon>
        <taxon>Alphaproteobacteria</taxon>
        <taxon>Rhodobacterales</taxon>
        <taxon>Paracoccaceae</taxon>
        <taxon>Gemmobacter</taxon>
    </lineage>
</organism>
<evidence type="ECO:0000313" key="2">
    <source>
        <dbReference type="Proteomes" id="UP000244224"/>
    </source>
</evidence>
<accession>A0A2T6B8J0</accession>
<dbReference type="RefSeq" id="WP_108127783.1">
    <property type="nucleotide sequence ID" value="NZ_QBKP01000002.1"/>
</dbReference>
<dbReference type="OrthoDB" id="8264844at2"/>
<proteinExistence type="predicted"/>